<accession>A0A7H0LI46</accession>
<protein>
    <submittedName>
        <fullName evidence="2">Hemerythrin domain-containing protein</fullName>
    </submittedName>
</protein>
<evidence type="ECO:0000313" key="3">
    <source>
        <dbReference type="Proteomes" id="UP000516148"/>
    </source>
</evidence>
<dbReference type="RefSeq" id="WP_187761664.1">
    <property type="nucleotide sequence ID" value="NZ_CP061038.1"/>
</dbReference>
<dbReference type="EMBL" id="CP061038">
    <property type="protein sequence ID" value="QNQ09349.1"/>
    <property type="molecule type" value="Genomic_DNA"/>
</dbReference>
<keyword evidence="3" id="KW-1185">Reference proteome</keyword>
<name>A0A7H0LI46_9SPHN</name>
<organism evidence="2 3">
    <name type="scientific">Sphingomonas alpina</name>
    <dbReference type="NCBI Taxonomy" id="653931"/>
    <lineage>
        <taxon>Bacteria</taxon>
        <taxon>Pseudomonadati</taxon>
        <taxon>Pseudomonadota</taxon>
        <taxon>Alphaproteobacteria</taxon>
        <taxon>Sphingomonadales</taxon>
        <taxon>Sphingomonadaceae</taxon>
        <taxon>Sphingomonas</taxon>
    </lineage>
</organism>
<reference evidence="2 3" key="1">
    <citation type="submission" date="2020-09" db="EMBL/GenBank/DDBJ databases">
        <title>Sphingomonas sp., a new species isolated from pork steak.</title>
        <authorList>
            <person name="Heidler von Heilborn D."/>
        </authorList>
    </citation>
    <scope>NUCLEOTIDE SEQUENCE [LARGE SCALE GENOMIC DNA]</scope>
    <source>
        <strain evidence="3">S8-3T</strain>
    </source>
</reference>
<feature type="domain" description="Hemerythrin-like" evidence="1">
    <location>
        <begin position="4"/>
        <end position="132"/>
    </location>
</feature>
<dbReference type="Gene3D" id="1.20.120.520">
    <property type="entry name" value="nmb1532 protein domain like"/>
    <property type="match status" value="1"/>
</dbReference>
<evidence type="ECO:0000259" key="1">
    <source>
        <dbReference type="Pfam" id="PF01814"/>
    </source>
</evidence>
<sequence>MVDYESLMREHDALTVLAARLVDAVEPDQSPPGPALAARDALSALLMQHLHTEDSAIYPRLIGGNDAAAAAAAQDVVAEFKDLIGDWIAYMADWPIARVEAEWPVFKTATLDLMRRLGGRVRRENELLYPLALAAAHIPLRAKPEC</sequence>
<dbReference type="KEGG" id="spap:H3Z74_22245"/>
<gene>
    <name evidence="2" type="ORF">H3Z74_22245</name>
</gene>
<dbReference type="InterPro" id="IPR012312">
    <property type="entry name" value="Hemerythrin-like"/>
</dbReference>
<dbReference type="Proteomes" id="UP000516148">
    <property type="component" value="Chromosome"/>
</dbReference>
<proteinExistence type="predicted"/>
<evidence type="ECO:0000313" key="2">
    <source>
        <dbReference type="EMBL" id="QNQ09349.1"/>
    </source>
</evidence>
<dbReference type="Pfam" id="PF01814">
    <property type="entry name" value="Hemerythrin"/>
    <property type="match status" value="1"/>
</dbReference>
<dbReference type="AlphaFoldDB" id="A0A7H0LI46"/>